<evidence type="ECO:0000256" key="3">
    <source>
        <dbReference type="ARBA" id="ARBA00023082"/>
    </source>
</evidence>
<dbReference type="GO" id="GO:0016987">
    <property type="term" value="F:sigma factor activity"/>
    <property type="evidence" value="ECO:0007669"/>
    <property type="project" value="UniProtKB-KW"/>
</dbReference>
<dbReference type="Proteomes" id="UP000824049">
    <property type="component" value="Unassembled WGS sequence"/>
</dbReference>
<dbReference type="Gene3D" id="1.10.10.10">
    <property type="entry name" value="Winged helix-like DNA-binding domain superfamily/Winged helix DNA-binding domain"/>
    <property type="match status" value="1"/>
</dbReference>
<comment type="similarity">
    <text evidence="1">Belongs to the sigma-70 factor family. ECF subfamily.</text>
</comment>
<dbReference type="EMBL" id="DXBR01000086">
    <property type="protein sequence ID" value="HIZ40095.1"/>
    <property type="molecule type" value="Genomic_DNA"/>
</dbReference>
<dbReference type="InterPro" id="IPR014284">
    <property type="entry name" value="RNA_pol_sigma-70_dom"/>
</dbReference>
<dbReference type="Pfam" id="PF08281">
    <property type="entry name" value="Sigma70_r4_2"/>
    <property type="match status" value="1"/>
</dbReference>
<name>A0A9D2EMJ0_9FIRM</name>
<evidence type="ECO:0000259" key="6">
    <source>
        <dbReference type="Pfam" id="PF08281"/>
    </source>
</evidence>
<evidence type="ECO:0000313" key="8">
    <source>
        <dbReference type="Proteomes" id="UP000824049"/>
    </source>
</evidence>
<dbReference type="GO" id="GO:0003677">
    <property type="term" value="F:DNA binding"/>
    <property type="evidence" value="ECO:0007669"/>
    <property type="project" value="InterPro"/>
</dbReference>
<dbReference type="InterPro" id="IPR013325">
    <property type="entry name" value="RNA_pol_sigma_r2"/>
</dbReference>
<reference evidence="7" key="2">
    <citation type="submission" date="2021-04" db="EMBL/GenBank/DDBJ databases">
        <authorList>
            <person name="Gilroy R."/>
        </authorList>
    </citation>
    <scope>NUCLEOTIDE SEQUENCE</scope>
    <source>
        <strain evidence="7">CHK179-28034</strain>
    </source>
</reference>
<gene>
    <name evidence="7" type="ORF">H9968_09280</name>
</gene>
<evidence type="ECO:0000256" key="1">
    <source>
        <dbReference type="ARBA" id="ARBA00010641"/>
    </source>
</evidence>
<dbReference type="InterPro" id="IPR036388">
    <property type="entry name" value="WH-like_DNA-bd_sf"/>
</dbReference>
<accession>A0A9D2EMJ0</accession>
<evidence type="ECO:0000256" key="2">
    <source>
        <dbReference type="ARBA" id="ARBA00023015"/>
    </source>
</evidence>
<evidence type="ECO:0000259" key="5">
    <source>
        <dbReference type="Pfam" id="PF04542"/>
    </source>
</evidence>
<feature type="domain" description="RNA polymerase sigma-70 region 2" evidence="5">
    <location>
        <begin position="20"/>
        <end position="89"/>
    </location>
</feature>
<evidence type="ECO:0000313" key="7">
    <source>
        <dbReference type="EMBL" id="HIZ40095.1"/>
    </source>
</evidence>
<dbReference type="InterPro" id="IPR007627">
    <property type="entry name" value="RNA_pol_sigma70_r2"/>
</dbReference>
<dbReference type="Pfam" id="PF04542">
    <property type="entry name" value="Sigma70_r2"/>
    <property type="match status" value="1"/>
</dbReference>
<protein>
    <submittedName>
        <fullName evidence="7">Sigma-70 family RNA polymerase sigma factor</fullName>
    </submittedName>
</protein>
<sequence length="181" mass="21398">MIAYLELLDTPEEKAAFQTLYEMYVQKMYQIAFRITGNEVSAEDMVHETFLSLTKHMDKLDNVQSRRTWNYILTALKHHCFDLLEKQKRVAPYCDEDDVRVPGESGPEAELIGQEQKALIADLVCQLSYPYKEVLYLQYYNEMKVKEIAALLQIRPDYVRQVARRAKEQLRKKMTEMGYER</sequence>
<keyword evidence="4" id="KW-0804">Transcription</keyword>
<keyword evidence="2" id="KW-0805">Transcription regulation</keyword>
<dbReference type="InterPro" id="IPR039425">
    <property type="entry name" value="RNA_pol_sigma-70-like"/>
</dbReference>
<organism evidence="7 8">
    <name type="scientific">Candidatus Anaerobutyricum stercoris</name>
    <dbReference type="NCBI Taxonomy" id="2838457"/>
    <lineage>
        <taxon>Bacteria</taxon>
        <taxon>Bacillati</taxon>
        <taxon>Bacillota</taxon>
        <taxon>Clostridia</taxon>
        <taxon>Lachnospirales</taxon>
        <taxon>Lachnospiraceae</taxon>
        <taxon>Anaerobutyricum</taxon>
    </lineage>
</organism>
<dbReference type="InterPro" id="IPR013324">
    <property type="entry name" value="RNA_pol_sigma_r3/r4-like"/>
</dbReference>
<dbReference type="CDD" id="cd06171">
    <property type="entry name" value="Sigma70_r4"/>
    <property type="match status" value="1"/>
</dbReference>
<dbReference type="PANTHER" id="PTHR43133">
    <property type="entry name" value="RNA POLYMERASE ECF-TYPE SIGMA FACTO"/>
    <property type="match status" value="1"/>
</dbReference>
<dbReference type="AlphaFoldDB" id="A0A9D2EMJ0"/>
<dbReference type="SUPFAM" id="SSF88659">
    <property type="entry name" value="Sigma3 and sigma4 domains of RNA polymerase sigma factors"/>
    <property type="match status" value="1"/>
</dbReference>
<feature type="domain" description="RNA polymerase sigma factor 70 region 4 type 2" evidence="6">
    <location>
        <begin position="119"/>
        <end position="170"/>
    </location>
</feature>
<proteinExistence type="inferred from homology"/>
<dbReference type="SUPFAM" id="SSF88946">
    <property type="entry name" value="Sigma2 domain of RNA polymerase sigma factors"/>
    <property type="match status" value="1"/>
</dbReference>
<keyword evidence="3" id="KW-0731">Sigma factor</keyword>
<dbReference type="Gene3D" id="1.10.1740.10">
    <property type="match status" value="1"/>
</dbReference>
<evidence type="ECO:0000256" key="4">
    <source>
        <dbReference type="ARBA" id="ARBA00023163"/>
    </source>
</evidence>
<comment type="caution">
    <text evidence="7">The sequence shown here is derived from an EMBL/GenBank/DDBJ whole genome shotgun (WGS) entry which is preliminary data.</text>
</comment>
<dbReference type="GO" id="GO:0006352">
    <property type="term" value="P:DNA-templated transcription initiation"/>
    <property type="evidence" value="ECO:0007669"/>
    <property type="project" value="InterPro"/>
</dbReference>
<dbReference type="PANTHER" id="PTHR43133:SF60">
    <property type="entry name" value="RNA POLYMERASE SIGMA FACTOR SIGV"/>
    <property type="match status" value="1"/>
</dbReference>
<dbReference type="InterPro" id="IPR013249">
    <property type="entry name" value="RNA_pol_sigma70_r4_t2"/>
</dbReference>
<reference evidence="7" key="1">
    <citation type="journal article" date="2021" name="PeerJ">
        <title>Extensive microbial diversity within the chicken gut microbiome revealed by metagenomics and culture.</title>
        <authorList>
            <person name="Gilroy R."/>
            <person name="Ravi A."/>
            <person name="Getino M."/>
            <person name="Pursley I."/>
            <person name="Horton D.L."/>
            <person name="Alikhan N.F."/>
            <person name="Baker D."/>
            <person name="Gharbi K."/>
            <person name="Hall N."/>
            <person name="Watson M."/>
            <person name="Adriaenssens E.M."/>
            <person name="Foster-Nyarko E."/>
            <person name="Jarju S."/>
            <person name="Secka A."/>
            <person name="Antonio M."/>
            <person name="Oren A."/>
            <person name="Chaudhuri R.R."/>
            <person name="La Ragione R."/>
            <person name="Hildebrand F."/>
            <person name="Pallen M.J."/>
        </authorList>
    </citation>
    <scope>NUCLEOTIDE SEQUENCE</scope>
    <source>
        <strain evidence="7">CHK179-28034</strain>
    </source>
</reference>
<dbReference type="NCBIfam" id="TIGR02937">
    <property type="entry name" value="sigma70-ECF"/>
    <property type="match status" value="1"/>
</dbReference>